<dbReference type="PANTHER" id="PTHR13723:SF20">
    <property type="entry name" value="A DISINTEGRIN AND METALLOPROTEINASE WITH THROMBOSPONDIN MOTIFS 13"/>
    <property type="match status" value="1"/>
</dbReference>
<dbReference type="SUPFAM" id="SSF55486">
    <property type="entry name" value="Metalloproteases ('zincins'), catalytic domain"/>
    <property type="match status" value="1"/>
</dbReference>
<dbReference type="InterPro" id="IPR024079">
    <property type="entry name" value="MetalloPept_cat_dom_sf"/>
</dbReference>
<sequence>QGVVVTEEERVHIQPVRSKDTALLKDLGFSSPHILFRSPGIGAKTARAGHFASRLQKRADGAVKHLELMVVAGPDVYMYHQEDTERYILANLNIVNVNITTNITSSLISVCEWSKKVNPQNDSDPQHADIVLYVTRFDLQLPDGNKELRGVTQLGGVCSSSWSCVITQDTGFDLGVTIAHEIGHRIQEKEKDLLS</sequence>
<dbReference type="Gene3D" id="3.40.390.10">
    <property type="entry name" value="Collagenase (Catalytic Domain)"/>
    <property type="match status" value="1"/>
</dbReference>
<dbReference type="GO" id="GO:0004222">
    <property type="term" value="F:metalloendopeptidase activity"/>
    <property type="evidence" value="ECO:0007669"/>
    <property type="project" value="TreeGrafter"/>
</dbReference>
<dbReference type="EMBL" id="PPHD01095488">
    <property type="protein sequence ID" value="POI19736.1"/>
    <property type="molecule type" value="Genomic_DNA"/>
</dbReference>
<dbReference type="GO" id="GO:0031012">
    <property type="term" value="C:extracellular matrix"/>
    <property type="evidence" value="ECO:0007669"/>
    <property type="project" value="TreeGrafter"/>
</dbReference>
<evidence type="ECO:0000313" key="1">
    <source>
        <dbReference type="EMBL" id="POI19736.1"/>
    </source>
</evidence>
<dbReference type="OrthoDB" id="412680at2759"/>
<dbReference type="AlphaFoldDB" id="A0A2P4S6J8"/>
<protein>
    <recommendedName>
        <fullName evidence="3">Peptidase M12B domain-containing protein</fullName>
    </recommendedName>
</protein>
<proteinExistence type="predicted"/>
<comment type="caution">
    <text evidence="1">The sequence shown here is derived from an EMBL/GenBank/DDBJ whole genome shotgun (WGS) entry which is preliminary data.</text>
</comment>
<accession>A0A2P4S6J8</accession>
<evidence type="ECO:0000313" key="2">
    <source>
        <dbReference type="Proteomes" id="UP000237246"/>
    </source>
</evidence>
<name>A0A2P4S6J8_BAMTH</name>
<reference evidence="1 2" key="1">
    <citation type="submission" date="2018-01" db="EMBL/GenBank/DDBJ databases">
        <title>Comparison of the Chinese Bamboo Partridge and Red Junglefowl genome sequences highlights the importance of demography in genome evolution.</title>
        <authorList>
            <person name="Tiley G.P."/>
            <person name="Kimball R.T."/>
            <person name="Braun E.L."/>
            <person name="Burleigh J.G."/>
        </authorList>
    </citation>
    <scope>NUCLEOTIDE SEQUENCE [LARGE SCALE GENOMIC DNA]</scope>
    <source>
        <strain evidence="1">RTK389</strain>
        <tissue evidence="1">Blood</tissue>
    </source>
</reference>
<evidence type="ECO:0008006" key="3">
    <source>
        <dbReference type="Google" id="ProtNLM"/>
    </source>
</evidence>
<keyword evidence="2" id="KW-1185">Reference proteome</keyword>
<feature type="non-terminal residue" evidence="1">
    <location>
        <position position="1"/>
    </location>
</feature>
<dbReference type="PANTHER" id="PTHR13723">
    <property type="entry name" value="ADAMTS A DISINTEGRIN AND METALLOPROTEASE WITH THROMBOSPONDIN MOTIFS PROTEASE"/>
    <property type="match status" value="1"/>
</dbReference>
<gene>
    <name evidence="1" type="ORF">CIB84_016518</name>
</gene>
<organism evidence="1 2">
    <name type="scientific">Bambusicola thoracicus</name>
    <name type="common">Chinese bamboo-partridge</name>
    <name type="synonym">Perdix thoracica</name>
    <dbReference type="NCBI Taxonomy" id="9083"/>
    <lineage>
        <taxon>Eukaryota</taxon>
        <taxon>Metazoa</taxon>
        <taxon>Chordata</taxon>
        <taxon>Craniata</taxon>
        <taxon>Vertebrata</taxon>
        <taxon>Euteleostomi</taxon>
        <taxon>Archelosauria</taxon>
        <taxon>Archosauria</taxon>
        <taxon>Dinosauria</taxon>
        <taxon>Saurischia</taxon>
        <taxon>Theropoda</taxon>
        <taxon>Coelurosauria</taxon>
        <taxon>Aves</taxon>
        <taxon>Neognathae</taxon>
        <taxon>Galloanserae</taxon>
        <taxon>Galliformes</taxon>
        <taxon>Phasianidae</taxon>
        <taxon>Perdicinae</taxon>
        <taxon>Bambusicola</taxon>
    </lineage>
</organism>
<dbReference type="InterPro" id="IPR050439">
    <property type="entry name" value="ADAMTS_ADAMTS-like"/>
</dbReference>
<dbReference type="GO" id="GO:0030198">
    <property type="term" value="P:extracellular matrix organization"/>
    <property type="evidence" value="ECO:0007669"/>
    <property type="project" value="TreeGrafter"/>
</dbReference>
<dbReference type="GO" id="GO:0006508">
    <property type="term" value="P:proteolysis"/>
    <property type="evidence" value="ECO:0007669"/>
    <property type="project" value="TreeGrafter"/>
</dbReference>
<dbReference type="Proteomes" id="UP000237246">
    <property type="component" value="Unassembled WGS sequence"/>
</dbReference>